<reference evidence="1 2" key="1">
    <citation type="journal article" date="2015" name="Antonie Van Leeuwenhoek">
        <title>Pseudooceanicola atlanticus gen. nov. sp. nov., isolated from surface seawater of the Atlantic Ocean and reclassification of Oceanicola batsensis, Oceanicola marinus, Oceanicola nitratireducens, Oceanicola nanhaiensis, Oceanicola antarcticus and Oceanicola flagellatus, as Pseudooceanicola batsensis comb. nov., Pseudooceanicola marinus comb. nov., Pseudooceanicola nitratireducens comb. nov., Pseudooceanicola nanhaiensis comb. nov., Pseudooceanicola antarcticus comb. nov., and Pseudooceanicola flagellatus comb. nov.</title>
        <authorList>
            <person name="Lai Q."/>
            <person name="Li G."/>
            <person name="Liu X."/>
            <person name="Du Y."/>
            <person name="Sun F."/>
            <person name="Shao Z."/>
        </authorList>
    </citation>
    <scope>NUCLEOTIDE SEQUENCE [LARGE SCALE GENOMIC DNA]</scope>
    <source>
        <strain evidence="1 2">22II-s11g</strain>
    </source>
</reference>
<gene>
    <name evidence="1" type="ORF">ATO9_03825</name>
</gene>
<dbReference type="AlphaFoldDB" id="A0A0A0EJQ1"/>
<evidence type="ECO:0000313" key="1">
    <source>
        <dbReference type="EMBL" id="KGM50619.1"/>
    </source>
</evidence>
<protein>
    <submittedName>
        <fullName evidence="1">Uncharacterized protein</fullName>
    </submittedName>
</protein>
<organism evidence="1 2">
    <name type="scientific">Pseudooceanicola atlanticus</name>
    <dbReference type="NCBI Taxonomy" id="1461694"/>
    <lineage>
        <taxon>Bacteria</taxon>
        <taxon>Pseudomonadati</taxon>
        <taxon>Pseudomonadota</taxon>
        <taxon>Alphaproteobacteria</taxon>
        <taxon>Rhodobacterales</taxon>
        <taxon>Paracoccaceae</taxon>
        <taxon>Pseudooceanicola</taxon>
    </lineage>
</organism>
<dbReference type="eggNOG" id="ENOG502ZX4G">
    <property type="taxonomic scope" value="Bacteria"/>
</dbReference>
<proteinExistence type="predicted"/>
<dbReference type="SUPFAM" id="SSF50998">
    <property type="entry name" value="Quinoprotein alcohol dehydrogenase-like"/>
    <property type="match status" value="1"/>
</dbReference>
<dbReference type="InterPro" id="IPR011047">
    <property type="entry name" value="Quinoprotein_ADH-like_sf"/>
</dbReference>
<dbReference type="STRING" id="1461694.ATO9_03825"/>
<comment type="caution">
    <text evidence="1">The sequence shown here is derived from an EMBL/GenBank/DDBJ whole genome shotgun (WGS) entry which is preliminary data.</text>
</comment>
<evidence type="ECO:0000313" key="2">
    <source>
        <dbReference type="Proteomes" id="UP000030004"/>
    </source>
</evidence>
<dbReference type="Proteomes" id="UP000030004">
    <property type="component" value="Unassembled WGS sequence"/>
</dbReference>
<name>A0A0A0EJQ1_9RHOB</name>
<dbReference type="EMBL" id="AQQX01000001">
    <property type="protein sequence ID" value="KGM50619.1"/>
    <property type="molecule type" value="Genomic_DNA"/>
</dbReference>
<sequence length="113" mass="12196">MMNADDLRAFLTGQDLYAFDPATGDRVAQVAYDPDGTCRLRFADGRAEGGVYGVDGDTYWTRYDAFRGGAVNAFRLETLASGIAQAWHVDGTRAFIQTAQDSLPSDLIPGPAD</sequence>
<keyword evidence="2" id="KW-1185">Reference proteome</keyword>
<accession>A0A0A0EJQ1</accession>
<dbReference type="RefSeq" id="WP_043745146.1">
    <property type="nucleotide sequence ID" value="NZ_AQQX01000001.1"/>
</dbReference>
<dbReference type="OrthoDB" id="7851149at2"/>